<name>T1H3I7_MEGSC</name>
<dbReference type="EMBL" id="CAQQ02164464">
    <property type="status" value="NOT_ANNOTATED_CDS"/>
    <property type="molecule type" value="Genomic_DNA"/>
</dbReference>
<dbReference type="Gene3D" id="2.40.10.10">
    <property type="entry name" value="Trypsin-like serine proteases"/>
    <property type="match status" value="1"/>
</dbReference>
<dbReference type="GO" id="GO:0006508">
    <property type="term" value="P:proteolysis"/>
    <property type="evidence" value="ECO:0007669"/>
    <property type="project" value="InterPro"/>
</dbReference>
<dbReference type="HOGENOM" id="CLU_006842_7_1_1"/>
<dbReference type="InterPro" id="IPR018114">
    <property type="entry name" value="TRYPSIN_HIS"/>
</dbReference>
<evidence type="ECO:0000256" key="1">
    <source>
        <dbReference type="ARBA" id="ARBA00022729"/>
    </source>
</evidence>
<keyword evidence="4" id="KW-1015">Disulfide bond</keyword>
<dbReference type="SMART" id="SM00020">
    <property type="entry name" value="Tryp_SPc"/>
    <property type="match status" value="1"/>
</dbReference>
<dbReference type="InterPro" id="IPR009003">
    <property type="entry name" value="Peptidase_S1_PA"/>
</dbReference>
<evidence type="ECO:0000256" key="4">
    <source>
        <dbReference type="ARBA" id="ARBA00023157"/>
    </source>
</evidence>
<dbReference type="FunFam" id="2.40.10.10:FF:000028">
    <property type="entry name" value="Serine protease easter"/>
    <property type="match status" value="1"/>
</dbReference>
<dbReference type="InterPro" id="IPR001314">
    <property type="entry name" value="Peptidase_S1A"/>
</dbReference>
<reference evidence="8" key="2">
    <citation type="submission" date="2015-06" db="UniProtKB">
        <authorList>
            <consortium name="EnsemblMetazoa"/>
        </authorList>
    </citation>
    <scope>IDENTIFICATION</scope>
</reference>
<protein>
    <recommendedName>
        <fullName evidence="7">Peptidase S1 domain-containing protein</fullName>
    </recommendedName>
</protein>
<evidence type="ECO:0000256" key="2">
    <source>
        <dbReference type="ARBA" id="ARBA00022837"/>
    </source>
</evidence>
<evidence type="ECO:0000256" key="6">
    <source>
        <dbReference type="ARBA" id="ARBA00024195"/>
    </source>
</evidence>
<evidence type="ECO:0000259" key="7">
    <source>
        <dbReference type="PROSITE" id="PS50240"/>
    </source>
</evidence>
<evidence type="ECO:0000313" key="9">
    <source>
        <dbReference type="Proteomes" id="UP000015102"/>
    </source>
</evidence>
<keyword evidence="9" id="KW-1185">Reference proteome</keyword>
<sequence>YPTFRCGGSLISKEFIITAAHCTEFNGDIPNFVVLGDVDLTRTSRDVETLQRFNIRRIINHPQYNQSSFYFDISLIQLDRSIEFTEYVRPIRLWVHEDIPYDTAYAMGYGSTEFGGRQTNQLTDLNLTILSNDECNEMMPKSSQTANGIVANQICAIDYQMNRDTCQVRL</sequence>
<dbReference type="PRINTS" id="PR00722">
    <property type="entry name" value="CHYMOTRYPSIN"/>
</dbReference>
<dbReference type="STRING" id="36166.T1H3I7"/>
<dbReference type="InterPro" id="IPR001254">
    <property type="entry name" value="Trypsin_dom"/>
</dbReference>
<reference evidence="9" key="1">
    <citation type="submission" date="2013-02" db="EMBL/GenBank/DDBJ databases">
        <authorList>
            <person name="Hughes D."/>
        </authorList>
    </citation>
    <scope>NUCLEOTIDE SEQUENCE</scope>
    <source>
        <strain>Durham</strain>
        <strain evidence="9">NC isolate 2 -- Noor lab</strain>
    </source>
</reference>
<dbReference type="PANTHER" id="PTHR24252:SF18">
    <property type="entry name" value="OVOCHYMASE 1"/>
    <property type="match status" value="1"/>
</dbReference>
<dbReference type="InterPro" id="IPR043504">
    <property type="entry name" value="Peptidase_S1_PA_chymotrypsin"/>
</dbReference>
<accession>T1H3I7</accession>
<dbReference type="PROSITE" id="PS50240">
    <property type="entry name" value="TRYPSIN_DOM"/>
    <property type="match status" value="1"/>
</dbReference>
<feature type="domain" description="Peptidase S1" evidence="7">
    <location>
        <begin position="1"/>
        <end position="167"/>
    </location>
</feature>
<dbReference type="PANTHER" id="PTHR24252">
    <property type="entry name" value="ACROSIN-RELATED"/>
    <property type="match status" value="1"/>
</dbReference>
<dbReference type="AlphaFoldDB" id="T1H3I7"/>
<dbReference type="Pfam" id="PF00089">
    <property type="entry name" value="Trypsin"/>
    <property type="match status" value="1"/>
</dbReference>
<dbReference type="EnsemblMetazoa" id="MESCA010815-RA">
    <property type="protein sequence ID" value="MESCA010815-PA"/>
    <property type="gene ID" value="MESCA010815"/>
</dbReference>
<evidence type="ECO:0000256" key="3">
    <source>
        <dbReference type="ARBA" id="ARBA00023145"/>
    </source>
</evidence>
<dbReference type="GO" id="GO:0004252">
    <property type="term" value="F:serine-type endopeptidase activity"/>
    <property type="evidence" value="ECO:0007669"/>
    <property type="project" value="InterPro"/>
</dbReference>
<proteinExistence type="inferred from homology"/>
<keyword evidence="5" id="KW-0325">Glycoprotein</keyword>
<keyword evidence="2" id="KW-0106">Calcium</keyword>
<evidence type="ECO:0000313" key="8">
    <source>
        <dbReference type="EnsemblMetazoa" id="MESCA010815-PA"/>
    </source>
</evidence>
<dbReference type="SUPFAM" id="SSF50494">
    <property type="entry name" value="Trypsin-like serine proteases"/>
    <property type="match status" value="1"/>
</dbReference>
<evidence type="ECO:0000256" key="5">
    <source>
        <dbReference type="ARBA" id="ARBA00023180"/>
    </source>
</evidence>
<comment type="similarity">
    <text evidence="6">Belongs to the peptidase S1 family. CLIP subfamily.</text>
</comment>
<keyword evidence="1" id="KW-0732">Signal</keyword>
<dbReference type="Proteomes" id="UP000015102">
    <property type="component" value="Unassembled WGS sequence"/>
</dbReference>
<organism evidence="8 9">
    <name type="scientific">Megaselia scalaris</name>
    <name type="common">Humpbacked fly</name>
    <name type="synonym">Phora scalaris</name>
    <dbReference type="NCBI Taxonomy" id="36166"/>
    <lineage>
        <taxon>Eukaryota</taxon>
        <taxon>Metazoa</taxon>
        <taxon>Ecdysozoa</taxon>
        <taxon>Arthropoda</taxon>
        <taxon>Hexapoda</taxon>
        <taxon>Insecta</taxon>
        <taxon>Pterygota</taxon>
        <taxon>Neoptera</taxon>
        <taxon>Endopterygota</taxon>
        <taxon>Diptera</taxon>
        <taxon>Brachycera</taxon>
        <taxon>Muscomorpha</taxon>
        <taxon>Platypezoidea</taxon>
        <taxon>Phoridae</taxon>
        <taxon>Megaseliini</taxon>
        <taxon>Megaselia</taxon>
    </lineage>
</organism>
<dbReference type="PROSITE" id="PS00134">
    <property type="entry name" value="TRYPSIN_HIS"/>
    <property type="match status" value="1"/>
</dbReference>
<keyword evidence="3" id="KW-0865">Zymogen</keyword>
<dbReference type="CDD" id="cd00190">
    <property type="entry name" value="Tryp_SPc"/>
    <property type="match status" value="1"/>
</dbReference>
<dbReference type="OMA" id="NDECNEM"/>